<feature type="compositionally biased region" description="Acidic residues" evidence="8">
    <location>
        <begin position="577"/>
        <end position="591"/>
    </location>
</feature>
<evidence type="ECO:0000313" key="11">
    <source>
        <dbReference type="Proteomes" id="UP000309340"/>
    </source>
</evidence>
<dbReference type="Pfam" id="PF04821">
    <property type="entry name" value="TIMELESS"/>
    <property type="match status" value="1"/>
</dbReference>
<feature type="compositionally biased region" description="Basic and acidic residues" evidence="8">
    <location>
        <begin position="936"/>
        <end position="946"/>
    </location>
</feature>
<accession>A0A4U0XKU5</accession>
<dbReference type="InterPro" id="IPR044998">
    <property type="entry name" value="Timeless"/>
</dbReference>
<feature type="compositionally biased region" description="Basic residues" evidence="8">
    <location>
        <begin position="1069"/>
        <end position="1078"/>
    </location>
</feature>
<feature type="compositionally biased region" description="Acidic residues" evidence="8">
    <location>
        <begin position="1029"/>
        <end position="1040"/>
    </location>
</feature>
<feature type="compositionally biased region" description="Acidic residues" evidence="8">
    <location>
        <begin position="1083"/>
        <end position="1093"/>
    </location>
</feature>
<gene>
    <name evidence="10" type="ORF">B0A55_05151</name>
</gene>
<comment type="caution">
    <text evidence="10">The sequence shown here is derived from an EMBL/GenBank/DDBJ whole genome shotgun (WGS) entry which is preliminary data.</text>
</comment>
<reference evidence="10 11" key="1">
    <citation type="submission" date="2017-03" db="EMBL/GenBank/DDBJ databases">
        <title>Genomes of endolithic fungi from Antarctica.</title>
        <authorList>
            <person name="Coleine C."/>
            <person name="Masonjones S."/>
            <person name="Stajich J.E."/>
        </authorList>
    </citation>
    <scope>NUCLEOTIDE SEQUENCE [LARGE SCALE GENOMIC DNA]</scope>
    <source>
        <strain evidence="10 11">CCFEE 5184</strain>
    </source>
</reference>
<feature type="region of interest" description="Disordered" evidence="8">
    <location>
        <begin position="1024"/>
        <end position="1236"/>
    </location>
</feature>
<evidence type="ECO:0000256" key="6">
    <source>
        <dbReference type="ARBA" id="ARBA00023254"/>
    </source>
</evidence>
<evidence type="ECO:0000256" key="3">
    <source>
        <dbReference type="ARBA" id="ARBA00021529"/>
    </source>
</evidence>
<comment type="similarity">
    <text evidence="2">Belongs to the timeless family.</text>
</comment>
<evidence type="ECO:0000256" key="1">
    <source>
        <dbReference type="ARBA" id="ARBA00004123"/>
    </source>
</evidence>
<dbReference type="AlphaFoldDB" id="A0A4U0XKU5"/>
<dbReference type="Proteomes" id="UP000309340">
    <property type="component" value="Unassembled WGS sequence"/>
</dbReference>
<name>A0A4U0XKU5_9PEZI</name>
<keyword evidence="11" id="KW-1185">Reference proteome</keyword>
<feature type="region of interest" description="Disordered" evidence="8">
    <location>
        <begin position="791"/>
        <end position="823"/>
    </location>
</feature>
<evidence type="ECO:0000256" key="2">
    <source>
        <dbReference type="ARBA" id="ARBA00008174"/>
    </source>
</evidence>
<feature type="compositionally biased region" description="Acidic residues" evidence="8">
    <location>
        <begin position="1150"/>
        <end position="1161"/>
    </location>
</feature>
<dbReference type="GO" id="GO:0051321">
    <property type="term" value="P:meiotic cell cycle"/>
    <property type="evidence" value="ECO:0007669"/>
    <property type="project" value="UniProtKB-KW"/>
</dbReference>
<keyword evidence="5" id="KW-0539">Nucleus</keyword>
<protein>
    <recommendedName>
        <fullName evidence="3">Topoisomerase 1-associated factor 1</fullName>
    </recommendedName>
</protein>
<dbReference type="EMBL" id="NAJQ01000127">
    <property type="protein sequence ID" value="TKA77862.1"/>
    <property type="molecule type" value="Genomic_DNA"/>
</dbReference>
<feature type="region of interest" description="Disordered" evidence="8">
    <location>
        <begin position="553"/>
        <end position="595"/>
    </location>
</feature>
<keyword evidence="7" id="KW-0131">Cell cycle</keyword>
<evidence type="ECO:0000256" key="7">
    <source>
        <dbReference type="ARBA" id="ARBA00023306"/>
    </source>
</evidence>
<dbReference type="STRING" id="329884.A0A4U0XKU5"/>
<evidence type="ECO:0000256" key="5">
    <source>
        <dbReference type="ARBA" id="ARBA00023242"/>
    </source>
</evidence>
<dbReference type="GO" id="GO:0006281">
    <property type="term" value="P:DNA repair"/>
    <property type="evidence" value="ECO:0007669"/>
    <property type="project" value="TreeGrafter"/>
</dbReference>
<evidence type="ECO:0000256" key="8">
    <source>
        <dbReference type="SAM" id="MobiDB-lite"/>
    </source>
</evidence>
<dbReference type="GO" id="GO:0003677">
    <property type="term" value="F:DNA binding"/>
    <property type="evidence" value="ECO:0007669"/>
    <property type="project" value="TreeGrafter"/>
</dbReference>
<dbReference type="InterPro" id="IPR006906">
    <property type="entry name" value="Timeless_N"/>
</dbReference>
<feature type="compositionally biased region" description="Acidic residues" evidence="8">
    <location>
        <begin position="1110"/>
        <end position="1121"/>
    </location>
</feature>
<keyword evidence="4" id="KW-0236">DNA replication inhibitor</keyword>
<feature type="compositionally biased region" description="Basic residues" evidence="8">
    <location>
        <begin position="1046"/>
        <end position="1061"/>
    </location>
</feature>
<evidence type="ECO:0000259" key="9">
    <source>
        <dbReference type="Pfam" id="PF04821"/>
    </source>
</evidence>
<feature type="compositionally biased region" description="Basic and acidic residues" evidence="8">
    <location>
        <begin position="1126"/>
        <end position="1149"/>
    </location>
</feature>
<comment type="subcellular location">
    <subcellularLocation>
        <location evidence="1">Nucleus</location>
    </subcellularLocation>
</comment>
<proteinExistence type="inferred from homology"/>
<feature type="compositionally biased region" description="Basic residues" evidence="8">
    <location>
        <begin position="555"/>
        <end position="566"/>
    </location>
</feature>
<evidence type="ECO:0000313" key="10">
    <source>
        <dbReference type="EMBL" id="TKA77862.1"/>
    </source>
</evidence>
<evidence type="ECO:0000256" key="4">
    <source>
        <dbReference type="ARBA" id="ARBA00022880"/>
    </source>
</evidence>
<sequence length="1236" mass="140345">MEEVWEKSQTVDPEVRAYVYSLVNAVGGSSTYDDTYQVGDDAYAALQDILRWLRLYDEKLNRFDVKRCLAEANLVQGDLLEILALWPEEAQNHTLKSKLALACLQLLVPLTWPPELEDDKTTVNHHRHLPYLQLAQVGYKRAVLHYEHAKILRTAVRIGLPSMVQPRRERSNRDEGIVKLVLYLFRNMAMITQPQMLPAQGDENEVSRSATIDAFSEQDVFTLLLTVGSGANDEFQDQDVILLEILFHLLKGVDAKKLFMEQQQMQHEETNELRTLMQKEKAMHKSYNRHAPSRHNRFGSMLWVKREDQKMSTVTGQASIVDGDATLLQMDHSKRWNKPKYRGKQTAQTSEQADFGEKVELDESARKHLRSFVEDFLDSGFNPLFSSLRKAIERETDRVGEVHKRQYFYLINWFLAAENARHSEAPTENVSQDNTFAYVAAVLDQETFVLLNRHMQRSLDEKSWVDLQATLLAFTQILLTVQTMAKSKDEDDQEIAENIQNRIFYEEATHDRIVQILRGYTNQGLAYLDAVTECVHVFVRMLERYSKQNADLHIRSKRRARRKSKKSQTGAAPSNTDENDPENEAAEEDDEREAHTTVSERKFDFARFSAKFLSQTCVNTFFALLHFHADLTPDQLKRCHRYFYRLAFKHDLVLLLFRIDILLLLHRMIKGPGGLSPEVEGFKEWEQLVQQVFRRCVKWTEKPTGDGTAWREMCVVEMLFSKVPNTIYYLQNGYERVVERRAPRAPAEVEFRGVVGKAQRVSVVVSLLLEQGKGDVLEWVKKEVTRAVGERGAWEEESAARQGVSEGGEGTEPDAAPAAAPSIYLSPDTDERKLQLFKDKHLRLLLTTLGLERLGLAEDLNASWIFPSELTADQLKEALETIQKTEHDPPTFDDGKTAADMLRNKSTARRAADTHDSAEEDDFASGGDLEFPPNLRESHADTADRPAKRRRLTKRNTTELTEAEAEERAAERRRKERERNNRIKSKLYVSALDDESDEEADAEFFLLEEERRRRMAGVIRGVLLRKADEEDVEEGDDEGVGAEVGKKRKGGKAQNGSKKKTASGAAKGKGGRGKKRKQRAESEKDEDEGDAGDESGLSSPARKRTAMFEEGSEVSDDDESVAVETGLDRLRATRSKSLHEEDHEQRRSDEEEEAEGQEDETPSTSPMEIDTHKPADDGLPLSEVSGNIAAVGKLNTASKAAVSVGDEEGEEDDVQISRPTARRSVRAGFIVDSDSE</sequence>
<organism evidence="10 11">
    <name type="scientific">Friedmanniomyces simplex</name>
    <dbReference type="NCBI Taxonomy" id="329884"/>
    <lineage>
        <taxon>Eukaryota</taxon>
        <taxon>Fungi</taxon>
        <taxon>Dikarya</taxon>
        <taxon>Ascomycota</taxon>
        <taxon>Pezizomycotina</taxon>
        <taxon>Dothideomycetes</taxon>
        <taxon>Dothideomycetidae</taxon>
        <taxon>Mycosphaerellales</taxon>
        <taxon>Teratosphaeriaceae</taxon>
        <taxon>Friedmanniomyces</taxon>
    </lineage>
</organism>
<dbReference type="GO" id="GO:0031298">
    <property type="term" value="C:replication fork protection complex"/>
    <property type="evidence" value="ECO:0007669"/>
    <property type="project" value="TreeGrafter"/>
</dbReference>
<dbReference type="GO" id="GO:0043111">
    <property type="term" value="P:replication fork arrest"/>
    <property type="evidence" value="ECO:0007669"/>
    <property type="project" value="TreeGrafter"/>
</dbReference>
<feature type="compositionally biased region" description="Acidic residues" evidence="8">
    <location>
        <begin position="1205"/>
        <end position="1214"/>
    </location>
</feature>
<feature type="domain" description="Timeless N-terminal" evidence="9">
    <location>
        <begin position="35"/>
        <end position="304"/>
    </location>
</feature>
<keyword evidence="6" id="KW-0469">Meiosis</keyword>
<dbReference type="PANTHER" id="PTHR22940:SF4">
    <property type="entry name" value="PROTEIN TIMELESS HOMOLOG"/>
    <property type="match status" value="1"/>
</dbReference>
<feature type="region of interest" description="Disordered" evidence="8">
    <location>
        <begin position="906"/>
        <end position="979"/>
    </location>
</feature>
<dbReference type="PANTHER" id="PTHR22940">
    <property type="entry name" value="TIMEOUT/TIMELESS-2"/>
    <property type="match status" value="1"/>
</dbReference>
<dbReference type="OrthoDB" id="310853at2759"/>
<dbReference type="GO" id="GO:0000076">
    <property type="term" value="P:DNA replication checkpoint signaling"/>
    <property type="evidence" value="ECO:0007669"/>
    <property type="project" value="TreeGrafter"/>
</dbReference>